<gene>
    <name evidence="2" type="ORF">Hypma_011839</name>
</gene>
<reference evidence="2" key="1">
    <citation type="submission" date="2018-04" db="EMBL/GenBank/DDBJ databases">
        <title>Whole genome sequencing of Hypsizygus marmoreus.</title>
        <authorList>
            <person name="Choi I.-G."/>
            <person name="Min B."/>
            <person name="Kim J.-G."/>
            <person name="Kim S."/>
            <person name="Oh Y.-L."/>
            <person name="Kong W.-S."/>
            <person name="Park H."/>
            <person name="Jeong J."/>
            <person name="Song E.-S."/>
        </authorList>
    </citation>
    <scope>NUCLEOTIDE SEQUENCE [LARGE SCALE GENOMIC DNA]</scope>
    <source>
        <strain evidence="2">51987-8</strain>
    </source>
</reference>
<feature type="chain" id="PRO_5016944726" description="Secreted protein" evidence="1">
    <location>
        <begin position="22"/>
        <end position="108"/>
    </location>
</feature>
<dbReference type="AlphaFoldDB" id="A0A369JL07"/>
<sequence>MCRPVLHASFLFLVECGQKVGQSSVPVLHAVYISGSYDHKPCSPPPLHTTTTICGATSPICASLRTGSCSTCNPQIPSIANLSCSRLGYARPWVVAVADYCGLCVSEC</sequence>
<evidence type="ECO:0000313" key="3">
    <source>
        <dbReference type="Proteomes" id="UP000076154"/>
    </source>
</evidence>
<keyword evidence="1" id="KW-0732">Signal</keyword>
<organism evidence="2 3">
    <name type="scientific">Hypsizygus marmoreus</name>
    <name type="common">White beech mushroom</name>
    <name type="synonym">Agaricus marmoreus</name>
    <dbReference type="NCBI Taxonomy" id="39966"/>
    <lineage>
        <taxon>Eukaryota</taxon>
        <taxon>Fungi</taxon>
        <taxon>Dikarya</taxon>
        <taxon>Basidiomycota</taxon>
        <taxon>Agaricomycotina</taxon>
        <taxon>Agaricomycetes</taxon>
        <taxon>Agaricomycetidae</taxon>
        <taxon>Agaricales</taxon>
        <taxon>Tricholomatineae</taxon>
        <taxon>Lyophyllaceae</taxon>
        <taxon>Hypsizygus</taxon>
    </lineage>
</organism>
<keyword evidence="3" id="KW-1185">Reference proteome</keyword>
<evidence type="ECO:0000256" key="1">
    <source>
        <dbReference type="SAM" id="SignalP"/>
    </source>
</evidence>
<dbReference type="Proteomes" id="UP000076154">
    <property type="component" value="Unassembled WGS sequence"/>
</dbReference>
<protein>
    <recommendedName>
        <fullName evidence="4">Secreted protein</fullName>
    </recommendedName>
</protein>
<name>A0A369JL07_HYPMA</name>
<dbReference type="InParanoid" id="A0A369JL07"/>
<comment type="caution">
    <text evidence="2">The sequence shown here is derived from an EMBL/GenBank/DDBJ whole genome shotgun (WGS) entry which is preliminary data.</text>
</comment>
<evidence type="ECO:0000313" key="2">
    <source>
        <dbReference type="EMBL" id="RDB21085.1"/>
    </source>
</evidence>
<evidence type="ECO:0008006" key="4">
    <source>
        <dbReference type="Google" id="ProtNLM"/>
    </source>
</evidence>
<feature type="signal peptide" evidence="1">
    <location>
        <begin position="1"/>
        <end position="21"/>
    </location>
</feature>
<dbReference type="EMBL" id="LUEZ02000055">
    <property type="protein sequence ID" value="RDB21085.1"/>
    <property type="molecule type" value="Genomic_DNA"/>
</dbReference>
<proteinExistence type="predicted"/>
<accession>A0A369JL07</accession>